<keyword evidence="3" id="KW-1185">Reference proteome</keyword>
<comment type="caution">
    <text evidence="2">The sequence shown here is derived from an EMBL/GenBank/DDBJ whole genome shotgun (WGS) entry which is preliminary data.</text>
</comment>
<feature type="transmembrane region" description="Helical" evidence="1">
    <location>
        <begin position="58"/>
        <end position="78"/>
    </location>
</feature>
<keyword evidence="1" id="KW-0812">Transmembrane</keyword>
<feature type="transmembrane region" description="Helical" evidence="1">
    <location>
        <begin position="105"/>
        <end position="126"/>
    </location>
</feature>
<dbReference type="EMBL" id="JBBMFS010000021">
    <property type="protein sequence ID" value="MEQ2556223.1"/>
    <property type="molecule type" value="Genomic_DNA"/>
</dbReference>
<proteinExistence type="predicted"/>
<name>A0ABV1H9Q4_9FIRM</name>
<reference evidence="2" key="1">
    <citation type="submission" date="2024-03" db="EMBL/GenBank/DDBJ databases">
        <title>Human intestinal bacterial collection.</title>
        <authorList>
            <person name="Pauvert C."/>
            <person name="Hitch T.C.A."/>
            <person name="Clavel T."/>
        </authorList>
    </citation>
    <scope>NUCLEOTIDE SEQUENCE [LARGE SCALE GENOMIC DNA]</scope>
    <source>
        <strain evidence="2">CLA-AA-H89B</strain>
    </source>
</reference>
<dbReference type="Proteomes" id="UP001546774">
    <property type="component" value="Unassembled WGS sequence"/>
</dbReference>
<evidence type="ECO:0000313" key="3">
    <source>
        <dbReference type="Proteomes" id="UP001546774"/>
    </source>
</evidence>
<feature type="transmembrane region" description="Helical" evidence="1">
    <location>
        <begin position="218"/>
        <end position="243"/>
    </location>
</feature>
<keyword evidence="1" id="KW-1133">Transmembrane helix</keyword>
<feature type="transmembrane region" description="Helical" evidence="1">
    <location>
        <begin position="138"/>
        <end position="158"/>
    </location>
</feature>
<protein>
    <submittedName>
        <fullName evidence="2">DUF3169 family protein</fullName>
    </submittedName>
</protein>
<dbReference type="InterPro" id="IPR021509">
    <property type="entry name" value="DUF3169"/>
</dbReference>
<organism evidence="2 3">
    <name type="scientific">Lachnospira intestinalis</name>
    <dbReference type="NCBI Taxonomy" id="3133158"/>
    <lineage>
        <taxon>Bacteria</taxon>
        <taxon>Bacillati</taxon>
        <taxon>Bacillota</taxon>
        <taxon>Clostridia</taxon>
        <taxon>Lachnospirales</taxon>
        <taxon>Lachnospiraceae</taxon>
        <taxon>Lachnospira</taxon>
    </lineage>
</organism>
<feature type="transmembrane region" description="Helical" evidence="1">
    <location>
        <begin position="17"/>
        <end position="38"/>
    </location>
</feature>
<dbReference type="Pfam" id="PF11368">
    <property type="entry name" value="DUF3169"/>
    <property type="match status" value="1"/>
</dbReference>
<accession>A0ABV1H9Q4</accession>
<evidence type="ECO:0000256" key="1">
    <source>
        <dbReference type="SAM" id="Phobius"/>
    </source>
</evidence>
<gene>
    <name evidence="2" type="ORF">WMO37_14620</name>
</gene>
<sequence>MDKNEIKRANRKALPQFMLIMVICFIIGGTIGFCSAKYGLNTLAGGMKTAGMFFGTYIAPWLMLAAAVIVPVVCVPIYQSATKLLASWDGGNEEMSDTIDEKLSIVLWVTSAAFILSYFLIAASYANGFETFKTETSGALFLAGIIGFLTIMIEAVIFQQKCVDTTKKMNPEKTASVYDTKFQKKWMESCDEAEKIMIGKCAFKAYAATNTVCSILSIVLAICALVFGIGFLPSLVVCLIWIVNQSVYCKEALKYSKAGNKIS</sequence>
<keyword evidence="1" id="KW-0472">Membrane</keyword>
<evidence type="ECO:0000313" key="2">
    <source>
        <dbReference type="EMBL" id="MEQ2556223.1"/>
    </source>
</evidence>